<evidence type="ECO:0000256" key="5">
    <source>
        <dbReference type="ARBA" id="ARBA00022679"/>
    </source>
</evidence>
<dbReference type="Pfam" id="PF13844">
    <property type="entry name" value="Glyco_transf_41"/>
    <property type="match status" value="2"/>
</dbReference>
<organism evidence="10 11">
    <name type="scientific">Billgrantia desiderata</name>
    <dbReference type="NCBI Taxonomy" id="52021"/>
    <lineage>
        <taxon>Bacteria</taxon>
        <taxon>Pseudomonadati</taxon>
        <taxon>Pseudomonadota</taxon>
        <taxon>Gammaproteobacteria</taxon>
        <taxon>Oceanospirillales</taxon>
        <taxon>Halomonadaceae</taxon>
        <taxon>Billgrantia</taxon>
    </lineage>
</organism>
<feature type="repeat" description="TPR" evidence="8">
    <location>
        <begin position="193"/>
        <end position="226"/>
    </location>
</feature>
<dbReference type="Pfam" id="PF13181">
    <property type="entry name" value="TPR_8"/>
    <property type="match status" value="1"/>
</dbReference>
<accession>A0ABS9AZR2</accession>
<dbReference type="Gene3D" id="3.40.50.12580">
    <property type="match status" value="1"/>
</dbReference>
<dbReference type="Proteomes" id="UP001320154">
    <property type="component" value="Unassembled WGS sequence"/>
</dbReference>
<keyword evidence="5" id="KW-0808">Transferase</keyword>
<comment type="caution">
    <text evidence="10">The sequence shown here is derived from an EMBL/GenBank/DDBJ whole genome shotgun (WGS) entry which is preliminary data.</text>
</comment>
<keyword evidence="11" id="KW-1185">Reference proteome</keyword>
<dbReference type="Gene3D" id="1.25.40.10">
    <property type="entry name" value="Tetratricopeptide repeat domain"/>
    <property type="match status" value="1"/>
</dbReference>
<dbReference type="PANTHER" id="PTHR44835:SF1">
    <property type="entry name" value="PROTEIN O-GLCNAC TRANSFERASE"/>
    <property type="match status" value="1"/>
</dbReference>
<dbReference type="Gene3D" id="3.40.50.11380">
    <property type="match status" value="1"/>
</dbReference>
<comment type="similarity">
    <text evidence="2">Belongs to the glycosyltransferase 41 family. O-GlcNAc transferase subfamily.</text>
</comment>
<evidence type="ECO:0000256" key="4">
    <source>
        <dbReference type="ARBA" id="ARBA00022676"/>
    </source>
</evidence>
<feature type="domain" description="O-GlcNAc transferase C-terminal" evidence="9">
    <location>
        <begin position="270"/>
        <end position="433"/>
    </location>
</feature>
<protein>
    <recommendedName>
        <fullName evidence="3">protein O-GlcNAc transferase</fullName>
        <ecNumber evidence="3">2.4.1.255</ecNumber>
    </recommendedName>
</protein>
<dbReference type="SUPFAM" id="SSF53756">
    <property type="entry name" value="UDP-Glycosyltransferase/glycogen phosphorylase"/>
    <property type="match status" value="2"/>
</dbReference>
<name>A0ABS9AZR2_9GAMM</name>
<dbReference type="InterPro" id="IPR007554">
    <property type="entry name" value="Glycerophosphate_synth"/>
</dbReference>
<dbReference type="Gene3D" id="3.40.50.2000">
    <property type="entry name" value="Glycogen Phosphorylase B"/>
    <property type="match status" value="1"/>
</dbReference>
<dbReference type="EC" id="2.4.1.255" evidence="3"/>
<evidence type="ECO:0000256" key="1">
    <source>
        <dbReference type="ARBA" id="ARBA00004922"/>
    </source>
</evidence>
<proteinExistence type="inferred from homology"/>
<dbReference type="RefSeq" id="WP_234249658.1">
    <property type="nucleotide sequence ID" value="NZ_JABFTQ010000001.1"/>
</dbReference>
<keyword evidence="4" id="KW-0328">Glycosyltransferase</keyword>
<dbReference type="SUPFAM" id="SSF48452">
    <property type="entry name" value="TPR-like"/>
    <property type="match status" value="2"/>
</dbReference>
<evidence type="ECO:0000256" key="7">
    <source>
        <dbReference type="ARBA" id="ARBA00022803"/>
    </source>
</evidence>
<dbReference type="Pfam" id="PF04464">
    <property type="entry name" value="Glyphos_transf"/>
    <property type="match status" value="1"/>
</dbReference>
<evidence type="ECO:0000256" key="8">
    <source>
        <dbReference type="PROSITE-ProRule" id="PRU00339"/>
    </source>
</evidence>
<sequence length="1773" mass="201074">MAKKNAHRRSNFRASQVDVALPAAQREAFNTAFQREDYSQALRLAEGMVQHYSEVAAAHELHANVLGRLGRFSEASEAMAKVLKLSKTPSVAQQLKLAQYQVLAGKAELAVAALEGVVQAESTDLTALIWLSRAYHHLGNNRQALEVNDQAFALGARNEEVLLWRARILDQLKHHDDALETLNRLLTVNPKRIGVHNHIATLCVKEGDYKKAEEHFEKELELDPTNGQVHSNLLMSAHYNPDYSVTDILSQVLEWERRFAKTSQLGRASTLKDPKKRLRIGLLSGGFRVHPVGQMILPALQHLSSEQFELVAYSTNQFSDKLTRDIQQVVHRWQVVEGLSDAQLDQKIREDGVDILIDMNGAGEGSRYDTLTREPAPIIVKWVGNLINTTGLSCVDYLLSDCIETPQGIDELYTEKLIRLPDDYICYLIPDHAPPCNALPALSNGYITFGCLNNPAKLSSSLLAEWAKLLNEIPRSKLLLRGIQFDSARYRDKITSILVGHGVAADRLILEGPAHHQEFMATYQRIDIALDTWPYSGGLTTCEALMMGVPVVTRVGPTFAGRHSATHLVNAGLPELVTDDWEEFRKRAKELASDLPNLAVIRAALRTILTESPICDGPRFANHLTKALRAIWQRHCKGQPPEALSFNKAGEHWFENDGKLLEFIEASNQETLTGNGFEWQLDEPVTIIDNAAVIPRHPGYLQWVSKGNLAVISFDPASLLNNGIEELQQHGELHHYPHVVLGNGQPTILYAAVEAEKSSTLTPLPEEQQPEFLRANTKTLVELPINTIRLDDIEGIPSVDMLVLDDHHDAMKVLENGEKTLKNTLLLQVRVAFQRTHERQPDLAEVQCWATRNGFRFHTLQNLQYHSHSTKEIPVEQLKESRELVSADALFLPNQERGAELTAIQDAKLSYLLSMVQAFGEATPVQAAKNEDADRSVSHTLDRQDGLGARSDSHTCKDRFIHIKYPLIYGISLFDEHVSNAAKNIGLDYHAVDKEGDIIKKVSEVGARTLIFTGHSYYNLTVKSPPYIMEDKNIFDIFNVVPFSIIDDHAYADFMLHRCKKAPREIIIGSTSSDLLEEFEVVSGAKKVHKIKVPPKAPAVDYIPFNEKENRAVFLGKLYDNVPKNKAGLKNKVLADNRLSKIHKDLIMKMIEGRENDAFFSLQASDLNVDDLVLLYFDLVDKYFRNFHRERELEKIARAFKKQSIPVHIVGGDESSWSFAGKEDCVFWPKMSYKEAISFLHKSKYNINLTPSYSDILTGRAIDMMGSNSLCVSDYSPFYETMEKNLVYFGCDYICSKEFTEEISCKAAELQKNYIVSLYGKEQVEEEWRRCIVRAYEILEAGPGSSGSGRDDNGASVSSKEAMIDVQRKRVQEMHDAELQRLKSKDKIRVVFLAIHRSAWKVDTVFQEMLRDPCFDPVVLVCPDANKGNKDLTFLELNETYRYFKEKRYPVFSSWLKTTKKWRSLDSLLPDIVFFTNPHGLTLPEYYDKAFLSHLTCYVPYTYQVAKYNNCYQLDYNQAFHNYAWKIYAPHNKSYEISREYADNKGGNVVVSGYPLVEDLLDFDSKVSVWKKQSAEKKKIIWAPHHSVGNKNLPFSNFDKLSKLMVELSQTYKDEVQWAFKPHPLLREKLYAAPGWGKEATDNYYSHWASGKHTQLEEGEYKNLFQNSDALIHDSVSFLAEYLVLDKPVMFLENKEVNIKDFLTPFGLEAYDGSLKGIDLDDVKFFVKSIVHGNDPGEEQRQRFLTLNKDIYSNEPPSKKIVQDLKKSLLRSC</sequence>
<dbReference type="SMART" id="SM00028">
    <property type="entry name" value="TPR"/>
    <property type="match status" value="3"/>
</dbReference>
<dbReference type="InterPro" id="IPR051939">
    <property type="entry name" value="Glycosyltr_41/O-GlcNAc_trsf"/>
</dbReference>
<feature type="domain" description="O-GlcNAc transferase C-terminal" evidence="9">
    <location>
        <begin position="442"/>
        <end position="622"/>
    </location>
</feature>
<reference evidence="10 11" key="1">
    <citation type="journal article" date="2021" name="Front. Microbiol.">
        <title>Aerobic Denitrification and Heterotrophic Sulfur Oxidation in the Genus Halomonas Revealed by Six Novel Species Characterizations and Genome-Based Analysis.</title>
        <authorList>
            <person name="Wang L."/>
            <person name="Shao Z."/>
        </authorList>
    </citation>
    <scope>NUCLEOTIDE SEQUENCE [LARGE SCALE GENOMIC DNA]</scope>
    <source>
        <strain evidence="10 11">MCCC 1A05748</strain>
    </source>
</reference>
<dbReference type="InterPro" id="IPR011990">
    <property type="entry name" value="TPR-like_helical_dom_sf"/>
</dbReference>
<evidence type="ECO:0000313" key="11">
    <source>
        <dbReference type="Proteomes" id="UP001320154"/>
    </source>
</evidence>
<keyword evidence="6" id="KW-0677">Repeat</keyword>
<dbReference type="InterPro" id="IPR019734">
    <property type="entry name" value="TPR_rpt"/>
</dbReference>
<evidence type="ECO:0000313" key="10">
    <source>
        <dbReference type="EMBL" id="MCE8045129.1"/>
    </source>
</evidence>
<evidence type="ECO:0000256" key="3">
    <source>
        <dbReference type="ARBA" id="ARBA00011970"/>
    </source>
</evidence>
<dbReference type="PROSITE" id="PS50005">
    <property type="entry name" value="TPR"/>
    <property type="match status" value="1"/>
</dbReference>
<dbReference type="InterPro" id="IPR029489">
    <property type="entry name" value="OGT/SEC/SPY_C"/>
</dbReference>
<evidence type="ECO:0000259" key="9">
    <source>
        <dbReference type="Pfam" id="PF13844"/>
    </source>
</evidence>
<comment type="pathway">
    <text evidence="1">Protein modification; protein glycosylation.</text>
</comment>
<gene>
    <name evidence="10" type="ORF">HOP60_00110</name>
</gene>
<evidence type="ECO:0000256" key="6">
    <source>
        <dbReference type="ARBA" id="ARBA00022737"/>
    </source>
</evidence>
<dbReference type="EMBL" id="JABFTQ010000001">
    <property type="protein sequence ID" value="MCE8045129.1"/>
    <property type="molecule type" value="Genomic_DNA"/>
</dbReference>
<evidence type="ECO:0000256" key="2">
    <source>
        <dbReference type="ARBA" id="ARBA00005386"/>
    </source>
</evidence>
<dbReference type="InterPro" id="IPR043148">
    <property type="entry name" value="TagF_C"/>
</dbReference>
<keyword evidence="7 8" id="KW-0802">TPR repeat</keyword>
<dbReference type="PANTHER" id="PTHR44835">
    <property type="entry name" value="UDP-N-ACETYLGLUCOSAMINE--PEPTIDE N-ACETYLGLUCOSAMINYLTRANSFERASE SPINDLY-RELATED"/>
    <property type="match status" value="1"/>
</dbReference>